<feature type="region of interest" description="Disordered" evidence="1">
    <location>
        <begin position="1"/>
        <end position="41"/>
    </location>
</feature>
<evidence type="ECO:0000259" key="2">
    <source>
        <dbReference type="PROSITE" id="PS50995"/>
    </source>
</evidence>
<dbReference type="SMART" id="SM00347">
    <property type="entry name" value="HTH_MARR"/>
    <property type="match status" value="1"/>
</dbReference>
<dbReference type="SUPFAM" id="SSF46785">
    <property type="entry name" value="Winged helix' DNA-binding domain"/>
    <property type="match status" value="1"/>
</dbReference>
<evidence type="ECO:0000313" key="3">
    <source>
        <dbReference type="EMBL" id="TCO17824.1"/>
    </source>
</evidence>
<dbReference type="InterPro" id="IPR036390">
    <property type="entry name" value="WH_DNA-bd_sf"/>
</dbReference>
<keyword evidence="3" id="KW-0238">DNA-binding</keyword>
<dbReference type="Pfam" id="PF12802">
    <property type="entry name" value="MarR_2"/>
    <property type="match status" value="1"/>
</dbReference>
<dbReference type="Proteomes" id="UP000295818">
    <property type="component" value="Unassembled WGS sequence"/>
</dbReference>
<sequence length="207" mass="22654">MFSSKRSMGLVPAKKPTRKPARKQAATPTGKPADAYPLDEPSPYPAAEIASAWQRERPGTPTDSIGIVTPLWRLAKLFADDRRRLLTELGVDPATLDLLSVLRRAGTPYELSTRDLAERTLVTAGAISQRVARAEQAGLVVRRTETDGSRAVVVSLTEAGHELVERTVDQVLTRESDLVSSLSPRERDVLAGKLQSLLDDVRGRVHR</sequence>
<dbReference type="CDD" id="cd00090">
    <property type="entry name" value="HTH_ARSR"/>
    <property type="match status" value="1"/>
</dbReference>
<proteinExistence type="predicted"/>
<dbReference type="EMBL" id="SLWM01000013">
    <property type="protein sequence ID" value="TCO17824.1"/>
    <property type="molecule type" value="Genomic_DNA"/>
</dbReference>
<dbReference type="InterPro" id="IPR011991">
    <property type="entry name" value="ArsR-like_HTH"/>
</dbReference>
<protein>
    <submittedName>
        <fullName evidence="3">DNA-binding MarR family transcriptional regulator</fullName>
    </submittedName>
</protein>
<dbReference type="Gene3D" id="1.10.10.10">
    <property type="entry name" value="Winged helix-like DNA-binding domain superfamily/Winged helix DNA-binding domain"/>
    <property type="match status" value="1"/>
</dbReference>
<feature type="domain" description="HTH marR-type" evidence="2">
    <location>
        <begin position="64"/>
        <end position="199"/>
    </location>
</feature>
<dbReference type="PANTHER" id="PTHR33164:SF104">
    <property type="entry name" value="TRANSCRIPTIONAL REGULATORY PROTEIN"/>
    <property type="match status" value="1"/>
</dbReference>
<keyword evidence="4" id="KW-1185">Reference proteome</keyword>
<accession>A0ABY2BGV4</accession>
<dbReference type="InterPro" id="IPR036388">
    <property type="entry name" value="WH-like_DNA-bd_sf"/>
</dbReference>
<gene>
    <name evidence="3" type="ORF">EV644_11354</name>
</gene>
<dbReference type="GO" id="GO:0003677">
    <property type="term" value="F:DNA binding"/>
    <property type="evidence" value="ECO:0007669"/>
    <property type="project" value="UniProtKB-KW"/>
</dbReference>
<comment type="caution">
    <text evidence="3">The sequence shown here is derived from an EMBL/GenBank/DDBJ whole genome shotgun (WGS) entry which is preliminary data.</text>
</comment>
<dbReference type="PANTHER" id="PTHR33164">
    <property type="entry name" value="TRANSCRIPTIONAL REGULATOR, MARR FAMILY"/>
    <property type="match status" value="1"/>
</dbReference>
<organism evidence="3 4">
    <name type="scientific">Kribbella orskensis</name>
    <dbReference type="NCBI Taxonomy" id="2512216"/>
    <lineage>
        <taxon>Bacteria</taxon>
        <taxon>Bacillati</taxon>
        <taxon>Actinomycetota</taxon>
        <taxon>Actinomycetes</taxon>
        <taxon>Propionibacteriales</taxon>
        <taxon>Kribbellaceae</taxon>
        <taxon>Kribbella</taxon>
    </lineage>
</organism>
<dbReference type="InterPro" id="IPR039422">
    <property type="entry name" value="MarR/SlyA-like"/>
</dbReference>
<name>A0ABY2BGV4_9ACTN</name>
<dbReference type="PROSITE" id="PS50995">
    <property type="entry name" value="HTH_MARR_2"/>
    <property type="match status" value="1"/>
</dbReference>
<dbReference type="InterPro" id="IPR000835">
    <property type="entry name" value="HTH_MarR-typ"/>
</dbReference>
<reference evidence="3 4" key="1">
    <citation type="journal article" date="2015" name="Stand. Genomic Sci.">
        <title>Genomic Encyclopedia of Bacterial and Archaeal Type Strains, Phase III: the genomes of soil and plant-associated and newly described type strains.</title>
        <authorList>
            <person name="Whitman W.B."/>
            <person name="Woyke T."/>
            <person name="Klenk H.P."/>
            <person name="Zhou Y."/>
            <person name="Lilburn T.G."/>
            <person name="Beck B.J."/>
            <person name="De Vos P."/>
            <person name="Vandamme P."/>
            <person name="Eisen J.A."/>
            <person name="Garrity G."/>
            <person name="Hugenholtz P."/>
            <person name="Kyrpides N.C."/>
        </authorList>
    </citation>
    <scope>NUCLEOTIDE SEQUENCE [LARGE SCALE GENOMIC DNA]</scope>
    <source>
        <strain evidence="3 4">VKM Ac-2538</strain>
    </source>
</reference>
<evidence type="ECO:0000256" key="1">
    <source>
        <dbReference type="SAM" id="MobiDB-lite"/>
    </source>
</evidence>
<evidence type="ECO:0000313" key="4">
    <source>
        <dbReference type="Proteomes" id="UP000295818"/>
    </source>
</evidence>